<dbReference type="PANTHER" id="PTHR23504">
    <property type="entry name" value="MAJOR FACILITATOR SUPERFAMILY DOMAIN-CONTAINING PROTEIN 10"/>
    <property type="match status" value="1"/>
</dbReference>
<feature type="transmembrane region" description="Helical" evidence="7">
    <location>
        <begin position="141"/>
        <end position="159"/>
    </location>
</feature>
<evidence type="ECO:0000256" key="6">
    <source>
        <dbReference type="SAM" id="MobiDB-lite"/>
    </source>
</evidence>
<accession>A0ABP0Q3D0</accession>
<evidence type="ECO:0000256" key="3">
    <source>
        <dbReference type="ARBA" id="ARBA00022692"/>
    </source>
</evidence>
<evidence type="ECO:0000313" key="9">
    <source>
        <dbReference type="Proteomes" id="UP001642464"/>
    </source>
</evidence>
<sequence>MSEGQEVALFNRRLFIIGIMRLIDSMNVTMIMPYGVQMVARFLNQDTANPQVSTAFAWLVGLYSFFEIVFSPFWGVVADRYGRRPCLLIGMAGTGIATILLSLGPSLTAVFLFRAMDGFFCGNQAVLRTYLGELVDKSNEAHAFSFLVLFFVLGFIETLPKSKREVEVNEVDPEASEVTDGQLATEVGPETAGQKSCYALPVLQVIVAFCGIAGAVEAQNTLVVLLWQYPQALGGFGFSPQQVSLVQISGGVGPILCHLTFGQPLVKRLGFLKVLVLGFVINSLAYNLYPVYSLLADPKYGLWRYVILGLAEFIGMTGTFMLFSPVFVFLNRASIGLNRATVNGWANSGRALSRAISPLARLAAKERTALDFGGPWRNRRTEQSDLEEPEPRNNHEELARARGAPRHLMHRKKAALAQQYTDEVSELRQPWPGYPDPEDGGSRAEHYEVSAGNQIWQEDELRFVGRQAQETSGATDAFITRPIGPYNMAHEF</sequence>
<dbReference type="Gene3D" id="1.20.1250.20">
    <property type="entry name" value="MFS general substrate transporter like domains"/>
    <property type="match status" value="2"/>
</dbReference>
<evidence type="ECO:0000256" key="7">
    <source>
        <dbReference type="SAM" id="Phobius"/>
    </source>
</evidence>
<keyword evidence="5 7" id="KW-0472">Membrane</keyword>
<organism evidence="8 9">
    <name type="scientific">Durusdinium trenchii</name>
    <dbReference type="NCBI Taxonomy" id="1381693"/>
    <lineage>
        <taxon>Eukaryota</taxon>
        <taxon>Sar</taxon>
        <taxon>Alveolata</taxon>
        <taxon>Dinophyceae</taxon>
        <taxon>Suessiales</taxon>
        <taxon>Symbiodiniaceae</taxon>
        <taxon>Durusdinium</taxon>
    </lineage>
</organism>
<evidence type="ECO:0000256" key="5">
    <source>
        <dbReference type="ARBA" id="ARBA00023136"/>
    </source>
</evidence>
<feature type="transmembrane region" description="Helical" evidence="7">
    <location>
        <begin position="86"/>
        <end position="113"/>
    </location>
</feature>
<evidence type="ECO:0000256" key="2">
    <source>
        <dbReference type="ARBA" id="ARBA00022448"/>
    </source>
</evidence>
<feature type="transmembrane region" description="Helical" evidence="7">
    <location>
        <begin position="271"/>
        <end position="290"/>
    </location>
</feature>
<comment type="subcellular location">
    <subcellularLocation>
        <location evidence="1">Membrane</location>
        <topology evidence="1">Multi-pass membrane protein</topology>
    </subcellularLocation>
</comment>
<feature type="transmembrane region" description="Helical" evidence="7">
    <location>
        <begin position="55"/>
        <end position="74"/>
    </location>
</feature>
<evidence type="ECO:0000256" key="4">
    <source>
        <dbReference type="ARBA" id="ARBA00022989"/>
    </source>
</evidence>
<dbReference type="PANTHER" id="PTHR23504:SF15">
    <property type="entry name" value="MAJOR FACILITATOR SUPERFAMILY (MFS) PROFILE DOMAIN-CONTAINING PROTEIN"/>
    <property type="match status" value="1"/>
</dbReference>
<dbReference type="InterPro" id="IPR011701">
    <property type="entry name" value="MFS"/>
</dbReference>
<keyword evidence="3 7" id="KW-0812">Transmembrane</keyword>
<dbReference type="SUPFAM" id="SSF103473">
    <property type="entry name" value="MFS general substrate transporter"/>
    <property type="match status" value="1"/>
</dbReference>
<dbReference type="Proteomes" id="UP001642464">
    <property type="component" value="Unassembled WGS sequence"/>
</dbReference>
<evidence type="ECO:0000256" key="1">
    <source>
        <dbReference type="ARBA" id="ARBA00004141"/>
    </source>
</evidence>
<dbReference type="Pfam" id="PF07690">
    <property type="entry name" value="MFS_1"/>
    <property type="match status" value="1"/>
</dbReference>
<reference evidence="8 9" key="1">
    <citation type="submission" date="2024-02" db="EMBL/GenBank/DDBJ databases">
        <authorList>
            <person name="Chen Y."/>
            <person name="Shah S."/>
            <person name="Dougan E. K."/>
            <person name="Thang M."/>
            <person name="Chan C."/>
        </authorList>
    </citation>
    <scope>NUCLEOTIDE SEQUENCE [LARGE SCALE GENOMIC DNA]</scope>
</reference>
<dbReference type="InterPro" id="IPR036259">
    <property type="entry name" value="MFS_trans_sf"/>
</dbReference>
<feature type="region of interest" description="Disordered" evidence="6">
    <location>
        <begin position="373"/>
        <end position="396"/>
    </location>
</feature>
<feature type="transmembrane region" description="Helical" evidence="7">
    <location>
        <begin position="14"/>
        <end position="35"/>
    </location>
</feature>
<feature type="compositionally biased region" description="Basic and acidic residues" evidence="6">
    <location>
        <begin position="379"/>
        <end position="396"/>
    </location>
</feature>
<comment type="caution">
    <text evidence="8">The sequence shown here is derived from an EMBL/GenBank/DDBJ whole genome shotgun (WGS) entry which is preliminary data.</text>
</comment>
<name>A0ABP0Q3D0_9DINO</name>
<feature type="transmembrane region" description="Helical" evidence="7">
    <location>
        <begin position="302"/>
        <end position="330"/>
    </location>
</feature>
<protein>
    <submittedName>
        <fullName evidence="8">Major facilitator superfamily multidrug transporter mfsB</fullName>
    </submittedName>
</protein>
<proteinExistence type="predicted"/>
<keyword evidence="2" id="KW-0813">Transport</keyword>
<dbReference type="EMBL" id="CAXAMM010038995">
    <property type="protein sequence ID" value="CAK9082766.1"/>
    <property type="molecule type" value="Genomic_DNA"/>
</dbReference>
<keyword evidence="9" id="KW-1185">Reference proteome</keyword>
<evidence type="ECO:0000313" key="8">
    <source>
        <dbReference type="EMBL" id="CAK9082766.1"/>
    </source>
</evidence>
<keyword evidence="4 7" id="KW-1133">Transmembrane helix</keyword>
<gene>
    <name evidence="8" type="ORF">SCF082_LOCUS39321</name>
</gene>